<keyword evidence="2" id="KW-1185">Reference proteome</keyword>
<accession>A0ABS3LLX8</accession>
<evidence type="ECO:0008006" key="3">
    <source>
        <dbReference type="Google" id="ProtNLM"/>
    </source>
</evidence>
<gene>
    <name evidence="1" type="ORF">J2D75_07675</name>
</gene>
<organism evidence="1 2">
    <name type="scientific">Acetobacter suratthaniensis</name>
    <dbReference type="NCBI Taxonomy" id="1502841"/>
    <lineage>
        <taxon>Bacteria</taxon>
        <taxon>Pseudomonadati</taxon>
        <taxon>Pseudomonadota</taxon>
        <taxon>Alphaproteobacteria</taxon>
        <taxon>Acetobacterales</taxon>
        <taxon>Acetobacteraceae</taxon>
        <taxon>Acetobacter</taxon>
    </lineage>
</organism>
<evidence type="ECO:0000313" key="1">
    <source>
        <dbReference type="EMBL" id="MBO1328355.1"/>
    </source>
</evidence>
<evidence type="ECO:0000313" key="2">
    <source>
        <dbReference type="Proteomes" id="UP000664399"/>
    </source>
</evidence>
<dbReference type="RefSeq" id="WP_207854182.1">
    <property type="nucleotide sequence ID" value="NZ_JAFVMG010000006.1"/>
</dbReference>
<sequence>MHERWRSTLLRVWEGQAEKPQLATGRKKMLPRPVITRSAECGSVRVELS</sequence>
<protein>
    <recommendedName>
        <fullName evidence="3">Transposase</fullName>
    </recommendedName>
</protein>
<comment type="caution">
    <text evidence="1">The sequence shown here is derived from an EMBL/GenBank/DDBJ whole genome shotgun (WGS) entry which is preliminary data.</text>
</comment>
<name>A0ABS3LLX8_9PROT</name>
<dbReference type="EMBL" id="JAFVMG010000006">
    <property type="protein sequence ID" value="MBO1328355.1"/>
    <property type="molecule type" value="Genomic_DNA"/>
</dbReference>
<reference evidence="1 2" key="1">
    <citation type="submission" date="2021-03" db="EMBL/GenBank/DDBJ databases">
        <title>The complete genome sequence of Acetobacter suratthaniensis TBRC 1719.</title>
        <authorList>
            <person name="Charoenyingcharoen P."/>
            <person name="Yukphan P."/>
        </authorList>
    </citation>
    <scope>NUCLEOTIDE SEQUENCE [LARGE SCALE GENOMIC DNA]</scope>
    <source>
        <strain evidence="1 2">TBRC 1719</strain>
    </source>
</reference>
<proteinExistence type="predicted"/>
<dbReference type="Proteomes" id="UP000664399">
    <property type="component" value="Unassembled WGS sequence"/>
</dbReference>